<evidence type="ECO:0000313" key="1">
    <source>
        <dbReference type="EMBL" id="KAK3370593.1"/>
    </source>
</evidence>
<dbReference type="PANTHER" id="PTHR40619:SF3">
    <property type="entry name" value="FUNGAL STAND N-TERMINAL GOODBYE DOMAIN-CONTAINING PROTEIN"/>
    <property type="match status" value="1"/>
</dbReference>
<organism evidence="1 2">
    <name type="scientific">Podospora didyma</name>
    <dbReference type="NCBI Taxonomy" id="330526"/>
    <lineage>
        <taxon>Eukaryota</taxon>
        <taxon>Fungi</taxon>
        <taxon>Dikarya</taxon>
        <taxon>Ascomycota</taxon>
        <taxon>Pezizomycotina</taxon>
        <taxon>Sordariomycetes</taxon>
        <taxon>Sordariomycetidae</taxon>
        <taxon>Sordariales</taxon>
        <taxon>Podosporaceae</taxon>
        <taxon>Podospora</taxon>
    </lineage>
</organism>
<dbReference type="AlphaFoldDB" id="A0AAE0K5M5"/>
<dbReference type="Proteomes" id="UP001285441">
    <property type="component" value="Unassembled WGS sequence"/>
</dbReference>
<comment type="caution">
    <text evidence="1">The sequence shown here is derived from an EMBL/GenBank/DDBJ whole genome shotgun (WGS) entry which is preliminary data.</text>
</comment>
<reference evidence="1" key="1">
    <citation type="journal article" date="2023" name="Mol. Phylogenet. Evol.">
        <title>Genome-scale phylogeny and comparative genomics of the fungal order Sordariales.</title>
        <authorList>
            <person name="Hensen N."/>
            <person name="Bonometti L."/>
            <person name="Westerberg I."/>
            <person name="Brannstrom I.O."/>
            <person name="Guillou S."/>
            <person name="Cros-Aarteil S."/>
            <person name="Calhoun S."/>
            <person name="Haridas S."/>
            <person name="Kuo A."/>
            <person name="Mondo S."/>
            <person name="Pangilinan J."/>
            <person name="Riley R."/>
            <person name="LaButti K."/>
            <person name="Andreopoulos B."/>
            <person name="Lipzen A."/>
            <person name="Chen C."/>
            <person name="Yan M."/>
            <person name="Daum C."/>
            <person name="Ng V."/>
            <person name="Clum A."/>
            <person name="Steindorff A."/>
            <person name="Ohm R.A."/>
            <person name="Martin F."/>
            <person name="Silar P."/>
            <person name="Natvig D.O."/>
            <person name="Lalanne C."/>
            <person name="Gautier V."/>
            <person name="Ament-Velasquez S.L."/>
            <person name="Kruys A."/>
            <person name="Hutchinson M.I."/>
            <person name="Powell A.J."/>
            <person name="Barry K."/>
            <person name="Miller A.N."/>
            <person name="Grigoriev I.V."/>
            <person name="Debuchy R."/>
            <person name="Gladieux P."/>
            <person name="Hiltunen Thoren M."/>
            <person name="Johannesson H."/>
        </authorList>
    </citation>
    <scope>NUCLEOTIDE SEQUENCE</scope>
    <source>
        <strain evidence="1">CBS 232.78</strain>
    </source>
</reference>
<dbReference type="PANTHER" id="PTHR40619">
    <property type="entry name" value="FUNGAL STAND N-TERMINAL GOODBYE DOMAIN-CONTAINING PROTEIN"/>
    <property type="match status" value="1"/>
</dbReference>
<keyword evidence="2" id="KW-1185">Reference proteome</keyword>
<accession>A0AAE0K5M5</accession>
<evidence type="ECO:0000313" key="2">
    <source>
        <dbReference type="Proteomes" id="UP001285441"/>
    </source>
</evidence>
<gene>
    <name evidence="1" type="ORF">B0H63DRAFT_564714</name>
</gene>
<sequence>MEDYRHCATPSQPLRNMMLDPEELKKYHEYGEVDGSLIHPAVGVPTEFDEQRFVLDAPSVWTELRDVIIASQALGIGKDVNIDHCTWSDVRECRYAAEKAIAKGKNDYALKGIKDPARRAFRGGATAADLGRFAIGFIPDEKGLKVLRAGLAMLFMFFEAREKNQECIFKTFEDIEGILLRAQERLHDFRRDIKIRREVLLLFQNLFQEISTLLKTLSHEQTLKFASVYFFSPLSARQKPLKKPSQAGLAIGEILRECQRLVSKVRGPILVGVINTGVYQSDLEFQHTRDALGISNIYTPMLTPAHPPSPSINQLLQAIGGHPLGATRDLRCVLRQGNNMEEEALGRGRWPLTNPRFQAWLRSETSDFIFADGDGGSTVHAKTSPLTVFCATFSAAMRTVPASMPLTFFYGQHFTNDDPLCDLKGNLDAKLVREAADGDVSSLAALLHAVLAKLDSKITVWCLVDGISELEGTLDGWDDEVDELILGLLDIVEDDELRPRFEVVMTSTTRSLRLTILVPKDEHISLQAGNINSRSMVKEAVLDDIRGVLDSSDSKT</sequence>
<proteinExistence type="predicted"/>
<protein>
    <submittedName>
        <fullName evidence="1">Uncharacterized protein</fullName>
    </submittedName>
</protein>
<name>A0AAE0K5M5_9PEZI</name>
<reference evidence="1" key="2">
    <citation type="submission" date="2023-06" db="EMBL/GenBank/DDBJ databases">
        <authorList>
            <consortium name="Lawrence Berkeley National Laboratory"/>
            <person name="Haridas S."/>
            <person name="Hensen N."/>
            <person name="Bonometti L."/>
            <person name="Westerberg I."/>
            <person name="Brannstrom I.O."/>
            <person name="Guillou S."/>
            <person name="Cros-Aarteil S."/>
            <person name="Calhoun S."/>
            <person name="Kuo A."/>
            <person name="Mondo S."/>
            <person name="Pangilinan J."/>
            <person name="Riley R."/>
            <person name="LaButti K."/>
            <person name="Andreopoulos B."/>
            <person name="Lipzen A."/>
            <person name="Chen C."/>
            <person name="Yanf M."/>
            <person name="Daum C."/>
            <person name="Ng V."/>
            <person name="Clum A."/>
            <person name="Steindorff A."/>
            <person name="Ohm R."/>
            <person name="Martin F."/>
            <person name="Silar P."/>
            <person name="Natvig D."/>
            <person name="Lalanne C."/>
            <person name="Gautier V."/>
            <person name="Ament-velasquez S.L."/>
            <person name="Kruys A."/>
            <person name="Hutchinson M.I."/>
            <person name="Powell A.J."/>
            <person name="Barry K."/>
            <person name="Miller A.N."/>
            <person name="Grigoriev I.V."/>
            <person name="Debuchy R."/>
            <person name="Gladieux P."/>
            <person name="Thoren M.H."/>
            <person name="Johannesson H."/>
        </authorList>
    </citation>
    <scope>NUCLEOTIDE SEQUENCE</scope>
    <source>
        <strain evidence="1">CBS 232.78</strain>
    </source>
</reference>
<dbReference type="EMBL" id="JAULSW010000009">
    <property type="protein sequence ID" value="KAK3370593.1"/>
    <property type="molecule type" value="Genomic_DNA"/>
</dbReference>